<name>A0A1C4BD84_9LACO</name>
<dbReference type="STRING" id="1505725.GA0061074_11030"/>
<dbReference type="InterPro" id="IPR037012">
    <property type="entry name" value="NanQ/TabA/YiaL_sf"/>
</dbReference>
<dbReference type="Proteomes" id="UP000199268">
    <property type="component" value="Unassembled WGS sequence"/>
</dbReference>
<proteinExistence type="predicted"/>
<evidence type="ECO:0000313" key="2">
    <source>
        <dbReference type="Proteomes" id="UP000199268"/>
    </source>
</evidence>
<dbReference type="NCBIfam" id="TIGR00022">
    <property type="entry name" value="YhcH/YjgK/YiaL family protein"/>
    <property type="match status" value="1"/>
</dbReference>
<organism evidence="1 2">
    <name type="scientific">Weissella bombi</name>
    <dbReference type="NCBI Taxonomy" id="1505725"/>
    <lineage>
        <taxon>Bacteria</taxon>
        <taxon>Bacillati</taxon>
        <taxon>Bacillota</taxon>
        <taxon>Bacilli</taxon>
        <taxon>Lactobacillales</taxon>
        <taxon>Lactobacillaceae</taxon>
        <taxon>Weissella</taxon>
    </lineage>
</organism>
<sequence length="149" mass="17422">MLVSNVNEFAKEDYEQIQAAIDYLKNNQLADIEVGRHYPDREQFYVQCLEYETENIENFDFEIHRNRLDFHYVVSGEERIDVGVRGEVTPISEYNAQRDIQYVAEPSVFNQIVLHSGDFVLIGMDEPHRTNGEVDHTSSVKKLVLKLER</sequence>
<dbReference type="InterPro" id="IPR004375">
    <property type="entry name" value="NanQ/TabA/YiaL"/>
</dbReference>
<protein>
    <submittedName>
        <fullName evidence="1">YhcH/YjgK/YiaL family protein</fullName>
    </submittedName>
</protein>
<dbReference type="OrthoDB" id="9792756at2"/>
<dbReference type="EMBL" id="FMAO01000010">
    <property type="protein sequence ID" value="SCC04712.1"/>
    <property type="molecule type" value="Genomic_DNA"/>
</dbReference>
<dbReference type="AlphaFoldDB" id="A0A1C4BD84"/>
<accession>A0A1C4BD84</accession>
<dbReference type="GO" id="GO:0005829">
    <property type="term" value="C:cytosol"/>
    <property type="evidence" value="ECO:0007669"/>
    <property type="project" value="TreeGrafter"/>
</dbReference>
<dbReference type="RefSeq" id="WP_092463201.1">
    <property type="nucleotide sequence ID" value="NZ_BJEE01000003.1"/>
</dbReference>
<dbReference type="PANTHER" id="PTHR34986">
    <property type="entry name" value="EVOLVED BETA-GALACTOSIDASE SUBUNIT BETA"/>
    <property type="match status" value="1"/>
</dbReference>
<dbReference type="Pfam" id="PF04074">
    <property type="entry name" value="DUF386"/>
    <property type="match status" value="1"/>
</dbReference>
<evidence type="ECO:0000313" key="1">
    <source>
        <dbReference type="EMBL" id="SCC04712.1"/>
    </source>
</evidence>
<gene>
    <name evidence="1" type="ORF">GA0061074_11030</name>
</gene>
<reference evidence="2" key="1">
    <citation type="submission" date="2016-08" db="EMBL/GenBank/DDBJ databases">
        <authorList>
            <person name="Varghese N."/>
            <person name="Submissions Spin"/>
        </authorList>
    </citation>
    <scope>NUCLEOTIDE SEQUENCE [LARGE SCALE GENOMIC DNA]</scope>
    <source>
        <strain evidence="2">R-53094</strain>
    </source>
</reference>
<keyword evidence="2" id="KW-1185">Reference proteome</keyword>
<dbReference type="Gene3D" id="2.60.120.370">
    <property type="entry name" value="YhcH/YjgK/YiaL"/>
    <property type="match status" value="1"/>
</dbReference>
<dbReference type="SUPFAM" id="SSF51197">
    <property type="entry name" value="Clavaminate synthase-like"/>
    <property type="match status" value="1"/>
</dbReference>
<dbReference type="PANTHER" id="PTHR34986:SF1">
    <property type="entry name" value="PROTEIN YIAL"/>
    <property type="match status" value="1"/>
</dbReference>